<dbReference type="Pfam" id="PF24510">
    <property type="entry name" value="TXNDC16_3rd"/>
    <property type="match status" value="1"/>
</dbReference>
<dbReference type="InterPro" id="IPR057645">
    <property type="entry name" value="TXNDC16_3rd"/>
</dbReference>
<dbReference type="Pfam" id="PF24508">
    <property type="entry name" value="TXNDC16_N"/>
    <property type="match status" value="1"/>
</dbReference>
<dbReference type="Gene3D" id="3.40.30.10">
    <property type="entry name" value="Glutaredoxin"/>
    <property type="match status" value="1"/>
</dbReference>
<dbReference type="Pfam" id="PF24509">
    <property type="entry name" value="TXNDC16_2nd"/>
    <property type="match status" value="1"/>
</dbReference>
<feature type="domain" description="TXNDC16 third thioredoxin-like" evidence="5">
    <location>
        <begin position="222"/>
        <end position="313"/>
    </location>
</feature>
<proteinExistence type="predicted"/>
<dbReference type="InterPro" id="IPR036249">
    <property type="entry name" value="Thioredoxin-like_sf"/>
</dbReference>
<feature type="region of interest" description="Disordered" evidence="1">
    <location>
        <begin position="321"/>
        <end position="342"/>
    </location>
</feature>
<reference evidence="6" key="3">
    <citation type="submission" date="2025-09" db="UniProtKB">
        <authorList>
            <consortium name="Ensembl"/>
        </authorList>
    </citation>
    <scope>IDENTIFICATION</scope>
</reference>
<evidence type="ECO:0000259" key="5">
    <source>
        <dbReference type="Pfam" id="PF24510"/>
    </source>
</evidence>
<dbReference type="Ensembl" id="ENSTRUT00000074279.1">
    <property type="protein sequence ID" value="ENSTRUP00000057871.1"/>
    <property type="gene ID" value="ENSTRUG00000009266.3"/>
</dbReference>
<accession>A0A674MAA8</accession>
<sequence>MTQQHNWTEMWPCLVVFLVITVSGGCTGKDTSNLIEYKYAAFSESLHAGKTMFIFFARHGSPTISLFLKELEKSSDALKDYGVLVGMVNCNKVVVGTYCTDERLLHRAFLFRGGDEFMKFSLDTVFDVNSIVSEVLFALLHEEVKYVHTGSDLMIMEKTAKGKKDIVLGYILSLGTPEHRSLMETAYAYGSTYQFALITGGPVLKYLSTESSHRSQLMDAPLVTEVYEDPSTVLPPPVPYQHTPQVFLFSHPETAHLDMDTATSLALKLRGSALVVLVHRESPVVKSSQDYNVAFRFPEKGSAVKYLTLRGLNDVFDIFTNQEKEEDDENVEEEEEEEEDYEEAHYDQLDDEIARSVYQSQGFIPEVDSITELTPENFHGAVAKRSLTVVLFHFQWDAVSSLFFESYIEVAEQFVDSEVQMSVVNCEEWTLLCAAQSENSQPIPFQPITSFPCILLLRPGEPAQVYRDMLDTEALYRFIVLSQKPSPLKVSTEEEVISFFQELPHPVAKYNPERVFGLFKTHAGISVFTEAAKSLRGKVLTGLVTGELADKWAADHSADLPALFVFPSWRMHTATVLPMSTSLKELLSHINTALLHPMPELTVENLPSFLSLGKALLLLFVEEEEDDAGRRQTQVLVEEMKAVVELGQRKIEKYLPSWIHLGRTPAAMSVLGSYFGSMPHLPALVLTHLPSGPEIYQYPPNVPIAASSILSWLQRIEDGNETPAGLLGGDSWPPAFEFLDFLKLMDMEEGDEGIVDEEDFLSFSSAEIYDDDSSVHTEL</sequence>
<dbReference type="SUPFAM" id="SSF52833">
    <property type="entry name" value="Thioredoxin-like"/>
    <property type="match status" value="1"/>
</dbReference>
<evidence type="ECO:0000313" key="7">
    <source>
        <dbReference type="Proteomes" id="UP000005226"/>
    </source>
</evidence>
<keyword evidence="7" id="KW-1185">Reference proteome</keyword>
<feature type="domain" description="TXNDC16 second thioredoxin-like" evidence="4">
    <location>
        <begin position="137"/>
        <end position="217"/>
    </location>
</feature>
<dbReference type="Pfam" id="PF13848">
    <property type="entry name" value="Thioredoxin_6"/>
    <property type="match status" value="1"/>
</dbReference>
<evidence type="ECO:0000256" key="1">
    <source>
        <dbReference type="SAM" id="MobiDB-lite"/>
    </source>
</evidence>
<dbReference type="InterPro" id="IPR057642">
    <property type="entry name" value="TXNDC16_2nd"/>
</dbReference>
<evidence type="ECO:0000259" key="3">
    <source>
        <dbReference type="Pfam" id="PF24508"/>
    </source>
</evidence>
<dbReference type="PANTHER" id="PTHR22699:SF1">
    <property type="entry name" value="THIOREDOXIN DOMAIN-CONTAINING PROTEIN 16"/>
    <property type="match status" value="1"/>
</dbReference>
<name>A0A674MAA8_TAKRU</name>
<feature type="chain" id="PRO_5025668270" evidence="2">
    <location>
        <begin position="29"/>
        <end position="779"/>
    </location>
</feature>
<dbReference type="PANTHER" id="PTHR22699">
    <property type="entry name" value="THIOREDOXIN DOMAIN-CONTAINING PROTEIN 16"/>
    <property type="match status" value="1"/>
</dbReference>
<evidence type="ECO:0000256" key="2">
    <source>
        <dbReference type="SAM" id="SignalP"/>
    </source>
</evidence>
<gene>
    <name evidence="6" type="primary">txndc16</name>
</gene>
<protein>
    <submittedName>
        <fullName evidence="6">Thioredoxin domain containing 16</fullName>
    </submittedName>
</protein>
<reference evidence="6 7" key="1">
    <citation type="journal article" date="2011" name="Genome Biol. Evol.">
        <title>Integration of the genetic map and genome assembly of fugu facilitates insights into distinct features of genome evolution in teleosts and mammals.</title>
        <authorList>
            <person name="Kai W."/>
            <person name="Kikuchi K."/>
            <person name="Tohari S."/>
            <person name="Chew A.K."/>
            <person name="Tay A."/>
            <person name="Fujiwara A."/>
            <person name="Hosoya S."/>
            <person name="Suetake H."/>
            <person name="Naruse K."/>
            <person name="Brenner S."/>
            <person name="Suzuki Y."/>
            <person name="Venkatesh B."/>
        </authorList>
    </citation>
    <scope>NUCLEOTIDE SEQUENCE [LARGE SCALE GENOMIC DNA]</scope>
</reference>
<dbReference type="Proteomes" id="UP000005226">
    <property type="component" value="Chromosome 8"/>
</dbReference>
<keyword evidence="2" id="KW-0732">Signal</keyword>
<dbReference type="AlphaFoldDB" id="A0A674MAA8"/>
<evidence type="ECO:0000259" key="4">
    <source>
        <dbReference type="Pfam" id="PF24509"/>
    </source>
</evidence>
<dbReference type="InterPro" id="IPR040090">
    <property type="entry name" value="TXNDC16"/>
</dbReference>
<dbReference type="CDD" id="cd02961">
    <property type="entry name" value="PDI_a_family"/>
    <property type="match status" value="1"/>
</dbReference>
<dbReference type="GeneTree" id="ENSGT00390000006080"/>
<evidence type="ECO:0000313" key="6">
    <source>
        <dbReference type="Ensembl" id="ENSTRUP00000057871.1"/>
    </source>
</evidence>
<organism evidence="6 7">
    <name type="scientific">Takifugu rubripes</name>
    <name type="common">Japanese pufferfish</name>
    <name type="synonym">Fugu rubripes</name>
    <dbReference type="NCBI Taxonomy" id="31033"/>
    <lineage>
        <taxon>Eukaryota</taxon>
        <taxon>Metazoa</taxon>
        <taxon>Chordata</taxon>
        <taxon>Craniata</taxon>
        <taxon>Vertebrata</taxon>
        <taxon>Euteleostomi</taxon>
        <taxon>Actinopterygii</taxon>
        <taxon>Neopterygii</taxon>
        <taxon>Teleostei</taxon>
        <taxon>Neoteleostei</taxon>
        <taxon>Acanthomorphata</taxon>
        <taxon>Eupercaria</taxon>
        <taxon>Tetraodontiformes</taxon>
        <taxon>Tetradontoidea</taxon>
        <taxon>Tetraodontidae</taxon>
        <taxon>Takifugu</taxon>
    </lineage>
</organism>
<feature type="domain" description="TXNDC16 N-terminal" evidence="3">
    <location>
        <begin position="33"/>
        <end position="136"/>
    </location>
</feature>
<feature type="compositionally biased region" description="Acidic residues" evidence="1">
    <location>
        <begin position="324"/>
        <end position="342"/>
    </location>
</feature>
<reference evidence="6" key="2">
    <citation type="submission" date="2025-08" db="UniProtKB">
        <authorList>
            <consortium name="Ensembl"/>
        </authorList>
    </citation>
    <scope>IDENTIFICATION</scope>
</reference>
<dbReference type="InterPro" id="IPR057639">
    <property type="entry name" value="TXNDC16_N"/>
</dbReference>
<feature type="signal peptide" evidence="2">
    <location>
        <begin position="1"/>
        <end position="28"/>
    </location>
</feature>